<reference evidence="3 4" key="1">
    <citation type="submission" date="2016-11" db="EMBL/GenBank/DDBJ databases">
        <authorList>
            <person name="Jaros S."/>
            <person name="Januszkiewicz K."/>
            <person name="Wedrychowicz H."/>
        </authorList>
    </citation>
    <scope>NUCLEOTIDE SEQUENCE [LARGE SCALE GENOMIC DNA]</scope>
    <source>
        <strain evidence="3 4">DSM 18119</strain>
    </source>
</reference>
<dbReference type="InterPro" id="IPR025196">
    <property type="entry name" value="DUF4126"/>
</dbReference>
<evidence type="ECO:0000313" key="3">
    <source>
        <dbReference type="EMBL" id="SHE84989.1"/>
    </source>
</evidence>
<evidence type="ECO:0000259" key="2">
    <source>
        <dbReference type="Pfam" id="PF13548"/>
    </source>
</evidence>
<dbReference type="AlphaFoldDB" id="A0A1M4WUR3"/>
<dbReference type="STRING" id="1121884.SAMN02745131_01230"/>
<name>A0A1M4WUR3_9BACT</name>
<keyword evidence="1" id="KW-1133">Transmembrane helix</keyword>
<dbReference type="EMBL" id="FQUU01000004">
    <property type="protein sequence ID" value="SHE84989.1"/>
    <property type="molecule type" value="Genomic_DNA"/>
</dbReference>
<keyword evidence="1" id="KW-0472">Membrane</keyword>
<feature type="transmembrane region" description="Helical" evidence="1">
    <location>
        <begin position="148"/>
        <end position="170"/>
    </location>
</feature>
<keyword evidence="1" id="KW-0812">Transmembrane</keyword>
<feature type="transmembrane region" description="Helical" evidence="1">
    <location>
        <begin position="36"/>
        <end position="59"/>
    </location>
</feature>
<accession>A0A1M4WUR3</accession>
<dbReference type="Proteomes" id="UP000184048">
    <property type="component" value="Unassembled WGS sequence"/>
</dbReference>
<keyword evidence="4" id="KW-1185">Reference proteome</keyword>
<dbReference type="Pfam" id="PF13548">
    <property type="entry name" value="DUF4126"/>
    <property type="match status" value="1"/>
</dbReference>
<feature type="domain" description="DUF4126" evidence="2">
    <location>
        <begin position="1"/>
        <end position="170"/>
    </location>
</feature>
<proteinExistence type="predicted"/>
<organism evidence="3 4">
    <name type="scientific">Flavisolibacter ginsengisoli DSM 18119</name>
    <dbReference type="NCBI Taxonomy" id="1121884"/>
    <lineage>
        <taxon>Bacteria</taxon>
        <taxon>Pseudomonadati</taxon>
        <taxon>Bacteroidota</taxon>
        <taxon>Chitinophagia</taxon>
        <taxon>Chitinophagales</taxon>
        <taxon>Chitinophagaceae</taxon>
        <taxon>Flavisolibacter</taxon>
    </lineage>
</organism>
<sequence length="182" mass="19091">MGIALSATAGFRVFLPMLAAAVAGHFNIIHLPPDMGWLSSWTSIICFATAAIAEIAAYYIPFIDNLLDTIATPLSVAAGTLLAFSILPLSGQEPIVRWGLAFLAGGSTAGTIQLGTGLLRLLSSKATIGTGNAVVATTENVAAVTSSLLSFVIPVMVALLLLILCVWVVARLFKRITRRRPL</sequence>
<evidence type="ECO:0000313" key="4">
    <source>
        <dbReference type="Proteomes" id="UP000184048"/>
    </source>
</evidence>
<evidence type="ECO:0000256" key="1">
    <source>
        <dbReference type="SAM" id="Phobius"/>
    </source>
</evidence>
<feature type="transmembrane region" description="Helical" evidence="1">
    <location>
        <begin position="66"/>
        <end position="87"/>
    </location>
</feature>
<gene>
    <name evidence="3" type="ORF">SAMN02745131_01230</name>
</gene>
<protein>
    <recommendedName>
        <fullName evidence="2">DUF4126 domain-containing protein</fullName>
    </recommendedName>
</protein>